<dbReference type="PROSITE" id="PS00211">
    <property type="entry name" value="ABC_TRANSPORTER_1"/>
    <property type="match status" value="1"/>
</dbReference>
<feature type="transmembrane region" description="Helical" evidence="7">
    <location>
        <begin position="231"/>
        <end position="254"/>
    </location>
</feature>
<dbReference type="SMART" id="SM00382">
    <property type="entry name" value="AAA"/>
    <property type="match status" value="1"/>
</dbReference>
<evidence type="ECO:0000259" key="8">
    <source>
        <dbReference type="PROSITE" id="PS50893"/>
    </source>
</evidence>
<dbReference type="PANTHER" id="PTHR24221">
    <property type="entry name" value="ATP-BINDING CASSETTE SUB-FAMILY B"/>
    <property type="match status" value="1"/>
</dbReference>
<dbReference type="OrthoDB" id="1672195at2"/>
<proteinExistence type="predicted"/>
<dbReference type="EMBL" id="JZCR01000019">
    <property type="protein sequence ID" value="KJW12418.1"/>
    <property type="molecule type" value="Genomic_DNA"/>
</dbReference>
<dbReference type="AlphaFoldDB" id="A0A0F3RQW8"/>
<keyword evidence="6 7" id="KW-0472">Membrane</keyword>
<dbReference type="Proteomes" id="UP000033491">
    <property type="component" value="Unassembled WGS sequence"/>
</dbReference>
<dbReference type="InterPro" id="IPR036640">
    <property type="entry name" value="ABC1_TM_sf"/>
</dbReference>
<evidence type="ECO:0000256" key="1">
    <source>
        <dbReference type="ARBA" id="ARBA00004651"/>
    </source>
</evidence>
<dbReference type="Pfam" id="PF00664">
    <property type="entry name" value="ABC_membrane"/>
    <property type="match status" value="1"/>
</dbReference>
<dbReference type="GO" id="GO:0140359">
    <property type="term" value="F:ABC-type transporter activity"/>
    <property type="evidence" value="ECO:0007669"/>
    <property type="project" value="InterPro"/>
</dbReference>
<organism evidence="10 11">
    <name type="scientific">Levilactobacillus spicheri</name>
    <dbReference type="NCBI Taxonomy" id="216463"/>
    <lineage>
        <taxon>Bacteria</taxon>
        <taxon>Bacillati</taxon>
        <taxon>Bacillota</taxon>
        <taxon>Bacilli</taxon>
        <taxon>Lactobacillales</taxon>
        <taxon>Lactobacillaceae</taxon>
        <taxon>Levilactobacillus</taxon>
    </lineage>
</organism>
<dbReference type="Gene3D" id="3.40.50.300">
    <property type="entry name" value="P-loop containing nucleotide triphosphate hydrolases"/>
    <property type="match status" value="1"/>
</dbReference>
<keyword evidence="3" id="KW-0547">Nucleotide-binding</keyword>
<dbReference type="STRING" id="216463.VC81_07905"/>
<accession>A0A0F3RQW8</accession>
<feature type="transmembrane region" description="Helical" evidence="7">
    <location>
        <begin position="126"/>
        <end position="159"/>
    </location>
</feature>
<sequence>MIFKYYPHWKYFLMNLAGLIYSGENLVIATIVGTLTNLATRRSFSQLPQFLAVALGCLVVTYLAQVCFNWFTTDAVRHTNQTLRTRAFRGMLAQANGVDDTALGFLTNDFKLLETNRFEAEININIAAFTLILALGYALYLNWLITLLFLAGSCVPMLISNLFQKPLQRASENWSQQNDQYVNQTKNFLAGAGTLALYRKQDAATAKNQAMVNLLESALAKMNLQNLVGDACINVTANLFTFLTPFLVGIYLVIRGQTTLGALFAIVQVSNSFVNPIMSILSERNHLATTKKIVARLQGYLDAAQQPLPEIPATVDDLDFHQVTLQRQQHELVQHVDLDIRSGKKIAVIGRSGSGKSTLLTFLRSGQFGQAQAIHLNHQSVVATHLAGLFAYASQSPVIFADTLRFNLTLGTPVSDERLMKLCRKLDLGGLVDQSGLDYSLGANADQLSGGQLARIELGRALLSQRPILLLDEITAALDKGTAMDIHQWLWGSSLTIIEAIHHYEPEDLAHYDQVIDFDQLTAPTSAEK</sequence>
<dbReference type="RefSeq" id="WP_045807519.1">
    <property type="nucleotide sequence ID" value="NZ_JZCR01000019.1"/>
</dbReference>
<evidence type="ECO:0000256" key="7">
    <source>
        <dbReference type="SAM" id="Phobius"/>
    </source>
</evidence>
<dbReference type="Gene3D" id="1.20.1560.10">
    <property type="entry name" value="ABC transporter type 1, transmembrane domain"/>
    <property type="match status" value="1"/>
</dbReference>
<feature type="transmembrane region" description="Helical" evidence="7">
    <location>
        <begin position="12"/>
        <end position="38"/>
    </location>
</feature>
<evidence type="ECO:0000313" key="10">
    <source>
        <dbReference type="EMBL" id="KJW12418.1"/>
    </source>
</evidence>
<feature type="domain" description="ABC transporter" evidence="8">
    <location>
        <begin position="318"/>
        <end position="528"/>
    </location>
</feature>
<protein>
    <submittedName>
        <fullName evidence="10">ABC transporter</fullName>
    </submittedName>
</protein>
<dbReference type="GO" id="GO:0034040">
    <property type="term" value="F:ATPase-coupled lipid transmembrane transporter activity"/>
    <property type="evidence" value="ECO:0007669"/>
    <property type="project" value="TreeGrafter"/>
</dbReference>
<dbReference type="SUPFAM" id="SSF52540">
    <property type="entry name" value="P-loop containing nucleoside triphosphate hydrolases"/>
    <property type="match status" value="1"/>
</dbReference>
<dbReference type="PROSITE" id="PS50893">
    <property type="entry name" value="ABC_TRANSPORTER_2"/>
    <property type="match status" value="1"/>
</dbReference>
<dbReference type="GO" id="GO:0005886">
    <property type="term" value="C:plasma membrane"/>
    <property type="evidence" value="ECO:0007669"/>
    <property type="project" value="UniProtKB-SubCell"/>
</dbReference>
<dbReference type="GO" id="GO:0016887">
    <property type="term" value="F:ATP hydrolysis activity"/>
    <property type="evidence" value="ECO:0007669"/>
    <property type="project" value="InterPro"/>
</dbReference>
<dbReference type="PROSITE" id="PS50929">
    <property type="entry name" value="ABC_TM1F"/>
    <property type="match status" value="1"/>
</dbReference>
<dbReference type="InterPro" id="IPR017871">
    <property type="entry name" value="ABC_transporter-like_CS"/>
</dbReference>
<dbReference type="SUPFAM" id="SSF90123">
    <property type="entry name" value="ABC transporter transmembrane region"/>
    <property type="match status" value="1"/>
</dbReference>
<dbReference type="InterPro" id="IPR011527">
    <property type="entry name" value="ABC1_TM_dom"/>
</dbReference>
<evidence type="ECO:0000256" key="6">
    <source>
        <dbReference type="ARBA" id="ARBA00023136"/>
    </source>
</evidence>
<evidence type="ECO:0000256" key="5">
    <source>
        <dbReference type="ARBA" id="ARBA00022989"/>
    </source>
</evidence>
<dbReference type="InterPro" id="IPR003593">
    <property type="entry name" value="AAA+_ATPase"/>
</dbReference>
<dbReference type="InterPro" id="IPR003439">
    <property type="entry name" value="ABC_transporter-like_ATP-bd"/>
</dbReference>
<evidence type="ECO:0000313" key="11">
    <source>
        <dbReference type="Proteomes" id="UP000033491"/>
    </source>
</evidence>
<dbReference type="PANTHER" id="PTHR24221:SF654">
    <property type="entry name" value="ATP-BINDING CASSETTE SUB-FAMILY B MEMBER 6"/>
    <property type="match status" value="1"/>
</dbReference>
<gene>
    <name evidence="10" type="ORF">VC81_07905</name>
</gene>
<name>A0A0F3RQW8_9LACO</name>
<feature type="transmembrane region" description="Helical" evidence="7">
    <location>
        <begin position="50"/>
        <end position="71"/>
    </location>
</feature>
<keyword evidence="2 7" id="KW-0812">Transmembrane</keyword>
<dbReference type="InterPro" id="IPR039421">
    <property type="entry name" value="Type_1_exporter"/>
</dbReference>
<evidence type="ECO:0000256" key="3">
    <source>
        <dbReference type="ARBA" id="ARBA00022741"/>
    </source>
</evidence>
<evidence type="ECO:0000256" key="4">
    <source>
        <dbReference type="ARBA" id="ARBA00022840"/>
    </source>
</evidence>
<evidence type="ECO:0000256" key="2">
    <source>
        <dbReference type="ARBA" id="ARBA00022692"/>
    </source>
</evidence>
<dbReference type="PATRIC" id="fig|216463.3.peg.695"/>
<feature type="domain" description="ABC transmembrane type-1" evidence="9">
    <location>
        <begin position="16"/>
        <end position="289"/>
    </location>
</feature>
<dbReference type="InterPro" id="IPR027417">
    <property type="entry name" value="P-loop_NTPase"/>
</dbReference>
<comment type="subcellular location">
    <subcellularLocation>
        <location evidence="1">Cell membrane</location>
        <topology evidence="1">Multi-pass membrane protein</topology>
    </subcellularLocation>
</comment>
<comment type="caution">
    <text evidence="10">The sequence shown here is derived from an EMBL/GenBank/DDBJ whole genome shotgun (WGS) entry which is preliminary data.</text>
</comment>
<dbReference type="Pfam" id="PF00005">
    <property type="entry name" value="ABC_tran"/>
    <property type="match status" value="1"/>
</dbReference>
<reference evidence="10 11" key="1">
    <citation type="submission" date="2015-03" db="EMBL/GenBank/DDBJ databases">
        <authorList>
            <person name="Zheng J."/>
            <person name="Ganezle M."/>
        </authorList>
    </citation>
    <scope>NUCLEOTIDE SEQUENCE [LARGE SCALE GENOMIC DNA]</scope>
    <source>
        <strain evidence="10 11">LP38</strain>
    </source>
</reference>
<evidence type="ECO:0000259" key="9">
    <source>
        <dbReference type="PROSITE" id="PS50929"/>
    </source>
</evidence>
<keyword evidence="4" id="KW-0067">ATP-binding</keyword>
<dbReference type="GO" id="GO:0005524">
    <property type="term" value="F:ATP binding"/>
    <property type="evidence" value="ECO:0007669"/>
    <property type="project" value="UniProtKB-KW"/>
</dbReference>
<keyword evidence="5 7" id="KW-1133">Transmembrane helix</keyword>